<feature type="transmembrane region" description="Helical" evidence="7">
    <location>
        <begin position="265"/>
        <end position="287"/>
    </location>
</feature>
<name>A0AAJ7TEL4_PETMA</name>
<evidence type="ECO:0000256" key="2">
    <source>
        <dbReference type="ARBA" id="ARBA00008821"/>
    </source>
</evidence>
<dbReference type="PANTHER" id="PTHR11119">
    <property type="entry name" value="XANTHINE-URACIL / VITAMIN C PERMEASE FAMILY MEMBER"/>
    <property type="match status" value="1"/>
</dbReference>
<evidence type="ECO:0000313" key="9">
    <source>
        <dbReference type="RefSeq" id="XP_032815984.1"/>
    </source>
</evidence>
<evidence type="ECO:0000256" key="3">
    <source>
        <dbReference type="ARBA" id="ARBA00022692"/>
    </source>
</evidence>
<reference evidence="9" key="1">
    <citation type="submission" date="2025-08" db="UniProtKB">
        <authorList>
            <consortium name="RefSeq"/>
        </authorList>
    </citation>
    <scope>IDENTIFICATION</scope>
    <source>
        <tissue evidence="9">Sperm</tissue>
    </source>
</reference>
<accession>A0AAJ7TEL4</accession>
<dbReference type="KEGG" id="pmrn:116945610"/>
<dbReference type="InterPro" id="IPR006043">
    <property type="entry name" value="NCS2"/>
</dbReference>
<feature type="region of interest" description="Disordered" evidence="6">
    <location>
        <begin position="619"/>
        <end position="638"/>
    </location>
</feature>
<dbReference type="Pfam" id="PF00860">
    <property type="entry name" value="Xan_ur_permease"/>
    <property type="match status" value="1"/>
</dbReference>
<protein>
    <submittedName>
        <fullName evidence="9">Solute carrier family 23 member 3 isoform X1</fullName>
    </submittedName>
</protein>
<evidence type="ECO:0000256" key="7">
    <source>
        <dbReference type="SAM" id="Phobius"/>
    </source>
</evidence>
<keyword evidence="8" id="KW-1185">Reference proteome</keyword>
<sequence length="638" mass="65907">MSPWCHKGTALCVGGTGDTRDRGSASVAKGWPQGTGEPAWMVAILYAVQHVLLLAASLQASYLLLLLSPAAGVGGGGPGSRRSPLHADGPWPSPQLLATGFFCSGLSTLVQLTLGSRLPVLQGASTGASAPLLLLLGRYSSCPSDAACSAQATGTNNSNSSINATANYEWPERTGELGGALLLSGLVQVLLGAVGAPARLAVLCGPMVLAPVLCLLGLAGYQHTGELGGSHWGLTAGGTLLLVLLSQHMERHRPAQGKAGPRRLLWAVPAACRKLSVLLTVALSWALCSALPSLSLPPGRSQDDGAAAVAWLSLPYPGRMGWPVLSADATLAGLVLAAASTAETLGCYVLATRLLRSPAPGASAASRGLAAQGLGCAVSGLLGSPAAAAVSLPNACALGLTAEGSRRSVLLAAVLCLLLGLSPRFSALLASLPLPVLGTVLGVTHGVAVGAGISYFQYLDMDSGRCIFIVGFSLFMALLLPRWMQDHAQSIASGRAWYSPLQSLLRTPVLLGGAMSLLLDSTVSGTLGSVDGRKGFEPRSETIDHSCTRAITSHVGNSRERCNPTEVTRRVWMCTHIETCVCVCACVRVCVCRTSFTPYVANRANQRCGRHRQVQSESKELWRRLSGKSGGSFSSKGN</sequence>
<evidence type="ECO:0000256" key="6">
    <source>
        <dbReference type="SAM" id="MobiDB-lite"/>
    </source>
</evidence>
<feature type="transmembrane region" description="Helical" evidence="7">
    <location>
        <begin position="436"/>
        <end position="459"/>
    </location>
</feature>
<feature type="transmembrane region" description="Helical" evidence="7">
    <location>
        <begin position="409"/>
        <end position="430"/>
    </location>
</feature>
<evidence type="ECO:0000313" key="8">
    <source>
        <dbReference type="Proteomes" id="UP001318040"/>
    </source>
</evidence>
<feature type="transmembrane region" description="Helical" evidence="7">
    <location>
        <begin position="227"/>
        <end position="245"/>
    </location>
</feature>
<evidence type="ECO:0000256" key="4">
    <source>
        <dbReference type="ARBA" id="ARBA00022989"/>
    </source>
</evidence>
<feature type="transmembrane region" description="Helical" evidence="7">
    <location>
        <begin position="466"/>
        <end position="484"/>
    </location>
</feature>
<comment type="subcellular location">
    <subcellularLocation>
        <location evidence="1">Membrane</location>
        <topology evidence="1">Multi-pass membrane protein</topology>
    </subcellularLocation>
</comment>
<evidence type="ECO:0000256" key="1">
    <source>
        <dbReference type="ARBA" id="ARBA00004141"/>
    </source>
</evidence>
<feature type="transmembrane region" description="Helical" evidence="7">
    <location>
        <begin position="329"/>
        <end position="351"/>
    </location>
</feature>
<dbReference type="GO" id="GO:0016020">
    <property type="term" value="C:membrane"/>
    <property type="evidence" value="ECO:0007669"/>
    <property type="project" value="UniProtKB-SubCell"/>
</dbReference>
<keyword evidence="5 7" id="KW-0472">Membrane</keyword>
<gene>
    <name evidence="9" type="primary">SLC23A3</name>
</gene>
<dbReference type="GO" id="GO:0022857">
    <property type="term" value="F:transmembrane transporter activity"/>
    <property type="evidence" value="ECO:0007669"/>
    <property type="project" value="InterPro"/>
</dbReference>
<keyword evidence="3 7" id="KW-0812">Transmembrane</keyword>
<dbReference type="Proteomes" id="UP001318040">
    <property type="component" value="Chromosome 2"/>
</dbReference>
<dbReference type="RefSeq" id="XP_032815984.1">
    <property type="nucleotide sequence ID" value="XM_032960093.1"/>
</dbReference>
<organism evidence="8 9">
    <name type="scientific">Petromyzon marinus</name>
    <name type="common">Sea lamprey</name>
    <dbReference type="NCBI Taxonomy" id="7757"/>
    <lineage>
        <taxon>Eukaryota</taxon>
        <taxon>Metazoa</taxon>
        <taxon>Chordata</taxon>
        <taxon>Craniata</taxon>
        <taxon>Vertebrata</taxon>
        <taxon>Cyclostomata</taxon>
        <taxon>Hyperoartia</taxon>
        <taxon>Petromyzontiformes</taxon>
        <taxon>Petromyzontidae</taxon>
        <taxon>Petromyzon</taxon>
    </lineage>
</organism>
<evidence type="ECO:0000256" key="5">
    <source>
        <dbReference type="ARBA" id="ARBA00023136"/>
    </source>
</evidence>
<feature type="transmembrane region" description="Helical" evidence="7">
    <location>
        <begin position="200"/>
        <end position="221"/>
    </location>
</feature>
<dbReference type="CTD" id="151295"/>
<comment type="similarity">
    <text evidence="2">Belongs to the nucleobase:cation symporter-2 (NCS2) (TC 2.A.40) family.</text>
</comment>
<proteinExistence type="inferred from homology"/>
<dbReference type="AlphaFoldDB" id="A0AAJ7TEL4"/>
<keyword evidence="4 7" id="KW-1133">Transmembrane helix</keyword>